<dbReference type="AlphaFoldDB" id="A0A382CCQ2"/>
<dbReference type="PANTHER" id="PTHR36529">
    <property type="entry name" value="SLL1095 PROTEIN"/>
    <property type="match status" value="1"/>
</dbReference>
<gene>
    <name evidence="1" type="ORF">METZ01_LOCUS176739</name>
</gene>
<proteinExistence type="predicted"/>
<organism evidence="1">
    <name type="scientific">marine metagenome</name>
    <dbReference type="NCBI Taxonomy" id="408172"/>
    <lineage>
        <taxon>unclassified sequences</taxon>
        <taxon>metagenomes</taxon>
        <taxon>ecological metagenomes</taxon>
    </lineage>
</organism>
<dbReference type="SUPFAM" id="SSF53448">
    <property type="entry name" value="Nucleotide-diphospho-sugar transferases"/>
    <property type="match status" value="1"/>
</dbReference>
<dbReference type="EMBL" id="UINC01033892">
    <property type="protein sequence ID" value="SVB23885.1"/>
    <property type="molecule type" value="Genomic_DNA"/>
</dbReference>
<evidence type="ECO:0000313" key="1">
    <source>
        <dbReference type="EMBL" id="SVB23885.1"/>
    </source>
</evidence>
<name>A0A382CCQ2_9ZZZZ</name>
<sequence length="232" mass="25256">MSDSPIEASVLVVFLRRPALNVGKQRIAAELGAQAALGLSRCLLAATLEDTMEWQGQVVLAPARHADVDWAHELLDGQAKIVAQPAGNLGKRINAVDQTVREAAPPCVIFIGTDAPSLDNDYLVQARDALARFDVVLGPADDGGVTLMGARQPWPNLNDLPWETPELGNALEVACTDQGLSVKRLDWRYDVDTHSDLGRAYADLQRDPRPARQQLVQWIAANGRLHLGFEDL</sequence>
<dbReference type="PANTHER" id="PTHR36529:SF1">
    <property type="entry name" value="GLYCOSYLTRANSFERASE"/>
    <property type="match status" value="1"/>
</dbReference>
<dbReference type="InterPro" id="IPR018641">
    <property type="entry name" value="Trfase_1_rSAM/seldom-assoc"/>
</dbReference>
<protein>
    <recommendedName>
        <fullName evidence="2">DUF2064 domain-containing protein</fullName>
    </recommendedName>
</protein>
<accession>A0A382CCQ2</accession>
<dbReference type="Gene3D" id="3.90.550.10">
    <property type="entry name" value="Spore Coat Polysaccharide Biosynthesis Protein SpsA, Chain A"/>
    <property type="match status" value="1"/>
</dbReference>
<dbReference type="InterPro" id="IPR029044">
    <property type="entry name" value="Nucleotide-diphossugar_trans"/>
</dbReference>
<reference evidence="1" key="1">
    <citation type="submission" date="2018-05" db="EMBL/GenBank/DDBJ databases">
        <authorList>
            <person name="Lanie J.A."/>
            <person name="Ng W.-L."/>
            <person name="Kazmierczak K.M."/>
            <person name="Andrzejewski T.M."/>
            <person name="Davidsen T.M."/>
            <person name="Wayne K.J."/>
            <person name="Tettelin H."/>
            <person name="Glass J.I."/>
            <person name="Rusch D."/>
            <person name="Podicherti R."/>
            <person name="Tsui H.-C.T."/>
            <person name="Winkler M.E."/>
        </authorList>
    </citation>
    <scope>NUCLEOTIDE SEQUENCE</scope>
</reference>
<evidence type="ECO:0008006" key="2">
    <source>
        <dbReference type="Google" id="ProtNLM"/>
    </source>
</evidence>
<dbReference type="Pfam" id="PF09837">
    <property type="entry name" value="DUF2064"/>
    <property type="match status" value="1"/>
</dbReference>